<keyword evidence="2" id="KW-0812">Transmembrane</keyword>
<evidence type="ECO:0000256" key="2">
    <source>
        <dbReference type="SAM" id="Phobius"/>
    </source>
</evidence>
<dbReference type="GeneID" id="92518026"/>
<dbReference type="AlphaFoldDB" id="A0A836I497"/>
<evidence type="ECO:0000313" key="4">
    <source>
        <dbReference type="Proteomes" id="UP000673552"/>
    </source>
</evidence>
<dbReference type="OrthoDB" id="273337at2759"/>
<evidence type="ECO:0000256" key="1">
    <source>
        <dbReference type="SAM" id="MobiDB-lite"/>
    </source>
</evidence>
<protein>
    <submittedName>
        <fullName evidence="3">Uncharacterized protein</fullName>
    </submittedName>
</protein>
<feature type="region of interest" description="Disordered" evidence="1">
    <location>
        <begin position="162"/>
        <end position="192"/>
    </location>
</feature>
<keyword evidence="2" id="KW-1133">Transmembrane helix</keyword>
<dbReference type="RefSeq" id="XP_067181689.1">
    <property type="nucleotide sequence ID" value="XM_067325514.1"/>
</dbReference>
<proteinExistence type="predicted"/>
<feature type="transmembrane region" description="Helical" evidence="2">
    <location>
        <begin position="118"/>
        <end position="137"/>
    </location>
</feature>
<name>A0A836I497_9TRYP</name>
<sequence length="192" mass="20583">MAPPRGRTAATGAVARSSMRLPFAAAICRPHLATAIRCASLRFLVAAAASTATIASSSSALGCGSRTFYDKIRKKRDGSEGEGPEEMFQDFPKHPHRQRVPAALHKCNKDAVDNAEKLHGIFCAVLFLGFGALICLLNPFQRDPYDRPNGYGWTEPKMVYGSSDLAHGSNSSGGSRGESEAMVSIRGRVEDV</sequence>
<evidence type="ECO:0000313" key="3">
    <source>
        <dbReference type="EMBL" id="KAG5488110.1"/>
    </source>
</evidence>
<keyword evidence="4" id="KW-1185">Reference proteome</keyword>
<dbReference type="KEGG" id="lmat:92518026"/>
<keyword evidence="2" id="KW-0472">Membrane</keyword>
<dbReference type="EMBL" id="JAFEUZ010000001">
    <property type="protein sequence ID" value="KAG5488110.1"/>
    <property type="molecule type" value="Genomic_DNA"/>
</dbReference>
<accession>A0A836I497</accession>
<reference evidence="3 4" key="1">
    <citation type="submission" date="2021-03" db="EMBL/GenBank/DDBJ databases">
        <title>Leishmania (Mundinia) martiniquensis Genome sequencing and assembly.</title>
        <authorList>
            <person name="Almutairi H."/>
            <person name="Gatherer D."/>
        </authorList>
    </citation>
    <scope>NUCLEOTIDE SEQUENCE [LARGE SCALE GENOMIC DNA]</scope>
    <source>
        <strain evidence="3">LSCM1</strain>
    </source>
</reference>
<organism evidence="3 4">
    <name type="scientific">Leishmania martiniquensis</name>
    <dbReference type="NCBI Taxonomy" id="1580590"/>
    <lineage>
        <taxon>Eukaryota</taxon>
        <taxon>Discoba</taxon>
        <taxon>Euglenozoa</taxon>
        <taxon>Kinetoplastea</taxon>
        <taxon>Metakinetoplastina</taxon>
        <taxon>Trypanosomatida</taxon>
        <taxon>Trypanosomatidae</taxon>
        <taxon>Leishmaniinae</taxon>
        <taxon>Leishmania</taxon>
    </lineage>
</organism>
<gene>
    <name evidence="3" type="ORF">LSCM1_08175</name>
</gene>
<dbReference type="Proteomes" id="UP000673552">
    <property type="component" value="Chromosome 1"/>
</dbReference>
<comment type="caution">
    <text evidence="3">The sequence shown here is derived from an EMBL/GenBank/DDBJ whole genome shotgun (WGS) entry which is preliminary data.</text>
</comment>